<keyword evidence="4 5" id="KW-0472">Membrane</keyword>
<dbReference type="EMBL" id="UINC01061081">
    <property type="protein sequence ID" value="SVB86272.1"/>
    <property type="molecule type" value="Genomic_DNA"/>
</dbReference>
<dbReference type="PANTHER" id="PTHR43839:SF1">
    <property type="entry name" value="OPPC IN A BINDING PROTEIN-DEPENDENT TRANSPORT SYSTEM"/>
    <property type="match status" value="1"/>
</dbReference>
<dbReference type="PANTHER" id="PTHR43839">
    <property type="entry name" value="OPPC IN A BINDING PROTEIN-DEPENDENT TRANSPORT SYSTEM"/>
    <property type="match status" value="1"/>
</dbReference>
<keyword evidence="3 5" id="KW-1133">Transmembrane helix</keyword>
<proteinExistence type="predicted"/>
<feature type="non-terminal residue" evidence="6">
    <location>
        <position position="235"/>
    </location>
</feature>
<dbReference type="InterPro" id="IPR000515">
    <property type="entry name" value="MetI-like"/>
</dbReference>
<comment type="subcellular location">
    <subcellularLocation>
        <location evidence="1">Membrane</location>
        <topology evidence="1">Multi-pass membrane protein</topology>
    </subcellularLocation>
</comment>
<reference evidence="6" key="1">
    <citation type="submission" date="2018-05" db="EMBL/GenBank/DDBJ databases">
        <authorList>
            <person name="Lanie J.A."/>
            <person name="Ng W.-L."/>
            <person name="Kazmierczak K.M."/>
            <person name="Andrzejewski T.M."/>
            <person name="Davidsen T.M."/>
            <person name="Wayne K.J."/>
            <person name="Tettelin H."/>
            <person name="Glass J.I."/>
            <person name="Rusch D."/>
            <person name="Podicherti R."/>
            <person name="Tsui H.-C.T."/>
            <person name="Winkler M.E."/>
        </authorList>
    </citation>
    <scope>NUCLEOTIDE SEQUENCE</scope>
</reference>
<name>A0A382HGH3_9ZZZZ</name>
<dbReference type="GO" id="GO:0055085">
    <property type="term" value="P:transmembrane transport"/>
    <property type="evidence" value="ECO:0007669"/>
    <property type="project" value="InterPro"/>
</dbReference>
<dbReference type="GO" id="GO:0016020">
    <property type="term" value="C:membrane"/>
    <property type="evidence" value="ECO:0007669"/>
    <property type="project" value="UniProtKB-SubCell"/>
</dbReference>
<dbReference type="AlphaFoldDB" id="A0A382HGH3"/>
<keyword evidence="2 5" id="KW-0812">Transmembrane</keyword>
<dbReference type="CDD" id="cd06261">
    <property type="entry name" value="TM_PBP2"/>
    <property type="match status" value="1"/>
</dbReference>
<organism evidence="6">
    <name type="scientific">marine metagenome</name>
    <dbReference type="NCBI Taxonomy" id="408172"/>
    <lineage>
        <taxon>unclassified sequences</taxon>
        <taxon>metagenomes</taxon>
        <taxon>ecological metagenomes</taxon>
    </lineage>
</organism>
<evidence type="ECO:0000313" key="6">
    <source>
        <dbReference type="EMBL" id="SVB86272.1"/>
    </source>
</evidence>
<sequence length="235" mass="26226">MPVWVNYFVADKIPEHIVMENPSIVIKNDVISVASYNFSIDYPYDDFPNDFIYEFSAEYSGSPLLQISVIKPDQSKLLLLSTSLPYSDKKIIHNERIFSTDDSIKKNVQMQSAKMGLYKEDASSEDLIFSDKDGQGLKGDYLFLANVYGVDEQVEIFNSKLILGGKAFGLMGTDELRRDLMVGLLWGTPLALFIGIAVAVGSVIVGLIYGVYAGFKGRKTDEALMRFNDVIYALP</sequence>
<evidence type="ECO:0000256" key="5">
    <source>
        <dbReference type="SAM" id="Phobius"/>
    </source>
</evidence>
<evidence type="ECO:0000256" key="1">
    <source>
        <dbReference type="ARBA" id="ARBA00004141"/>
    </source>
</evidence>
<protein>
    <recommendedName>
        <fullName evidence="7">ABC transmembrane type-1 domain-containing protein</fullName>
    </recommendedName>
</protein>
<evidence type="ECO:0008006" key="7">
    <source>
        <dbReference type="Google" id="ProtNLM"/>
    </source>
</evidence>
<evidence type="ECO:0000256" key="2">
    <source>
        <dbReference type="ARBA" id="ARBA00022692"/>
    </source>
</evidence>
<evidence type="ECO:0000256" key="4">
    <source>
        <dbReference type="ARBA" id="ARBA00023136"/>
    </source>
</evidence>
<evidence type="ECO:0000256" key="3">
    <source>
        <dbReference type="ARBA" id="ARBA00022989"/>
    </source>
</evidence>
<feature type="transmembrane region" description="Helical" evidence="5">
    <location>
        <begin position="190"/>
        <end position="215"/>
    </location>
</feature>
<gene>
    <name evidence="6" type="ORF">METZ01_LOCUS239126</name>
</gene>
<accession>A0A382HGH3</accession>